<evidence type="ECO:0000256" key="5">
    <source>
        <dbReference type="ARBA" id="ARBA00022989"/>
    </source>
</evidence>
<keyword evidence="5 8" id="KW-1133">Transmembrane helix</keyword>
<dbReference type="InterPro" id="IPR036259">
    <property type="entry name" value="MFS_trans_sf"/>
</dbReference>
<dbReference type="FunFam" id="1.20.1250.20:FF:000003">
    <property type="entry name" value="Solute carrier family 17 member 3"/>
    <property type="match status" value="1"/>
</dbReference>
<feature type="compositionally biased region" description="Basic and acidic residues" evidence="7">
    <location>
        <begin position="225"/>
        <end position="242"/>
    </location>
</feature>
<dbReference type="PANTHER" id="PTHR11662:SF415">
    <property type="entry name" value="AT30085P-RELATED"/>
    <property type="match status" value="1"/>
</dbReference>
<accession>A0A0T6AT16</accession>
<protein>
    <submittedName>
        <fullName evidence="9">Membrane transporter</fullName>
    </submittedName>
</protein>
<evidence type="ECO:0000313" key="9">
    <source>
        <dbReference type="EMBL" id="KRT78186.1"/>
    </source>
</evidence>
<dbReference type="EMBL" id="LJIG01022894">
    <property type="protein sequence ID" value="KRT78186.1"/>
    <property type="molecule type" value="Genomic_DNA"/>
</dbReference>
<evidence type="ECO:0000256" key="7">
    <source>
        <dbReference type="SAM" id="MobiDB-lite"/>
    </source>
</evidence>
<dbReference type="GO" id="GO:0015293">
    <property type="term" value="F:symporter activity"/>
    <property type="evidence" value="ECO:0007669"/>
    <property type="project" value="UniProtKB-KW"/>
</dbReference>
<dbReference type="InterPro" id="IPR050382">
    <property type="entry name" value="MFS_Na/Anion_cotransporter"/>
</dbReference>
<feature type="transmembrane region" description="Helical" evidence="8">
    <location>
        <begin position="148"/>
        <end position="166"/>
    </location>
</feature>
<dbReference type="PANTHER" id="PTHR11662">
    <property type="entry name" value="SOLUTE CARRIER FAMILY 17"/>
    <property type="match status" value="1"/>
</dbReference>
<comment type="caution">
    <text evidence="9">The sequence shown here is derived from an EMBL/GenBank/DDBJ whole genome shotgun (WGS) entry which is preliminary data.</text>
</comment>
<dbReference type="SUPFAM" id="SSF103473">
    <property type="entry name" value="MFS general substrate transporter"/>
    <property type="match status" value="1"/>
</dbReference>
<keyword evidence="2" id="KW-0813">Transport</keyword>
<keyword evidence="3 8" id="KW-0812">Transmembrane</keyword>
<dbReference type="GO" id="GO:0006820">
    <property type="term" value="P:monoatomic anion transport"/>
    <property type="evidence" value="ECO:0007669"/>
    <property type="project" value="TreeGrafter"/>
</dbReference>
<evidence type="ECO:0000256" key="8">
    <source>
        <dbReference type="SAM" id="Phobius"/>
    </source>
</evidence>
<dbReference type="Proteomes" id="UP000051574">
    <property type="component" value="Unassembled WGS sequence"/>
</dbReference>
<dbReference type="OrthoDB" id="2985014at2759"/>
<feature type="transmembrane region" description="Helical" evidence="8">
    <location>
        <begin position="186"/>
        <end position="204"/>
    </location>
</feature>
<evidence type="ECO:0000256" key="3">
    <source>
        <dbReference type="ARBA" id="ARBA00022692"/>
    </source>
</evidence>
<organism evidence="9 10">
    <name type="scientific">Oryctes borbonicus</name>
    <dbReference type="NCBI Taxonomy" id="1629725"/>
    <lineage>
        <taxon>Eukaryota</taxon>
        <taxon>Metazoa</taxon>
        <taxon>Ecdysozoa</taxon>
        <taxon>Arthropoda</taxon>
        <taxon>Hexapoda</taxon>
        <taxon>Insecta</taxon>
        <taxon>Pterygota</taxon>
        <taxon>Neoptera</taxon>
        <taxon>Endopterygota</taxon>
        <taxon>Coleoptera</taxon>
        <taxon>Polyphaga</taxon>
        <taxon>Scarabaeiformia</taxon>
        <taxon>Scarabaeidae</taxon>
        <taxon>Dynastinae</taxon>
        <taxon>Oryctes</taxon>
    </lineage>
</organism>
<comment type="subcellular location">
    <subcellularLocation>
        <location evidence="1">Membrane</location>
        <topology evidence="1">Multi-pass membrane protein</topology>
    </subcellularLocation>
</comment>
<reference evidence="9 10" key="1">
    <citation type="submission" date="2015-09" db="EMBL/GenBank/DDBJ databases">
        <title>Draft genome of the scarab beetle Oryctes borbonicus.</title>
        <authorList>
            <person name="Meyer J.M."/>
            <person name="Markov G.V."/>
            <person name="Baskaran P."/>
            <person name="Herrmann M."/>
            <person name="Sommer R.J."/>
            <person name="Roedelsperger C."/>
        </authorList>
    </citation>
    <scope>NUCLEOTIDE SEQUENCE [LARGE SCALE GENOMIC DNA]</scope>
    <source>
        <strain evidence="9">OB123</strain>
        <tissue evidence="9">Whole animal</tissue>
    </source>
</reference>
<dbReference type="GO" id="GO:0016020">
    <property type="term" value="C:membrane"/>
    <property type="evidence" value="ECO:0007669"/>
    <property type="project" value="UniProtKB-SubCell"/>
</dbReference>
<evidence type="ECO:0000256" key="4">
    <source>
        <dbReference type="ARBA" id="ARBA00022847"/>
    </source>
</evidence>
<sequence>MGNRPKIPWLGFLTDIGLWALVISEVGHDFTVFTLVNNFPKYLSDVLHYDLAENSLASSLPYLCQWIGGLIAGPLVDYTIKKKCITILASRRLVTSMGSVLPATFVLIGGYMGCNGPLVITMFAINLFFKGTVYAAMKVNHLDMSVHFAGILMAISNGLGALSGYVSPEVINVLAPNNTLEEWQNVFWVVWGAAFFSNLFYIFFSVAERRKWDYPPEEIDQYNKLQDEKKAAKEKKKQDKLEKKKKKAQDDAGPSA</sequence>
<keyword evidence="4" id="KW-0769">Symport</keyword>
<proteinExistence type="predicted"/>
<keyword evidence="6 8" id="KW-0472">Membrane</keyword>
<dbReference type="AlphaFoldDB" id="A0A0T6AT16"/>
<evidence type="ECO:0000256" key="1">
    <source>
        <dbReference type="ARBA" id="ARBA00004141"/>
    </source>
</evidence>
<dbReference type="Gene3D" id="1.20.1250.20">
    <property type="entry name" value="MFS general substrate transporter like domains"/>
    <property type="match status" value="1"/>
</dbReference>
<keyword evidence="10" id="KW-1185">Reference proteome</keyword>
<name>A0A0T6AT16_9SCAR</name>
<feature type="region of interest" description="Disordered" evidence="7">
    <location>
        <begin position="225"/>
        <end position="256"/>
    </location>
</feature>
<evidence type="ECO:0000256" key="6">
    <source>
        <dbReference type="ARBA" id="ARBA00023136"/>
    </source>
</evidence>
<feature type="transmembrane region" description="Helical" evidence="8">
    <location>
        <begin position="12"/>
        <end position="36"/>
    </location>
</feature>
<evidence type="ECO:0000256" key="2">
    <source>
        <dbReference type="ARBA" id="ARBA00022448"/>
    </source>
</evidence>
<evidence type="ECO:0000313" key="10">
    <source>
        <dbReference type="Proteomes" id="UP000051574"/>
    </source>
</evidence>
<gene>
    <name evidence="9" type="ORF">AMK59_6819</name>
</gene>